<dbReference type="InParanoid" id="A0A0R2FZQ4"/>
<evidence type="ECO:0000256" key="2">
    <source>
        <dbReference type="ARBA" id="ARBA00022679"/>
    </source>
</evidence>
<evidence type="ECO:0000259" key="3">
    <source>
        <dbReference type="Pfam" id="PF12464"/>
    </source>
</evidence>
<name>A0A0R2FZQ4_9LACO</name>
<protein>
    <recommendedName>
        <fullName evidence="3">Maltose/galactoside acetyltransferase domain-containing protein</fullName>
    </recommendedName>
</protein>
<dbReference type="FunCoup" id="A0A0R2FZQ4">
    <property type="interactions" value="62"/>
</dbReference>
<dbReference type="AlphaFoldDB" id="A0A0R2FZQ4"/>
<dbReference type="PATRIC" id="fig|1123500.6.peg.497"/>
<dbReference type="InterPro" id="IPR024688">
    <property type="entry name" value="Mac_dom"/>
</dbReference>
<organism evidence="4 5">
    <name type="scientific">Weissella halotolerans DSM 20190</name>
    <dbReference type="NCBI Taxonomy" id="1123500"/>
    <lineage>
        <taxon>Bacteria</taxon>
        <taxon>Bacillati</taxon>
        <taxon>Bacillota</taxon>
        <taxon>Bacilli</taxon>
        <taxon>Lactobacillales</taxon>
        <taxon>Lactobacillaceae</taxon>
        <taxon>Weissella</taxon>
    </lineage>
</organism>
<dbReference type="InterPro" id="IPR001451">
    <property type="entry name" value="Hexapep"/>
</dbReference>
<dbReference type="InterPro" id="IPR011004">
    <property type="entry name" value="Trimer_LpxA-like_sf"/>
</dbReference>
<dbReference type="eggNOG" id="COG0110">
    <property type="taxonomic scope" value="Bacteria"/>
</dbReference>
<dbReference type="Pfam" id="PF14602">
    <property type="entry name" value="Hexapep_2"/>
    <property type="match status" value="1"/>
</dbReference>
<dbReference type="OrthoDB" id="9812571at2"/>
<dbReference type="STRING" id="1123500.GCA_000420365_00008"/>
<dbReference type="SUPFAM" id="SSF51161">
    <property type="entry name" value="Trimeric LpxA-like enzymes"/>
    <property type="match status" value="1"/>
</dbReference>
<dbReference type="Gene3D" id="2.160.10.10">
    <property type="entry name" value="Hexapeptide repeat proteins"/>
    <property type="match status" value="1"/>
</dbReference>
<keyword evidence="5" id="KW-1185">Reference proteome</keyword>
<dbReference type="EMBL" id="JQAX01000001">
    <property type="protein sequence ID" value="KRN33688.1"/>
    <property type="molecule type" value="Genomic_DNA"/>
</dbReference>
<comment type="similarity">
    <text evidence="1">Belongs to the transferase hexapeptide repeat family.</text>
</comment>
<dbReference type="Proteomes" id="UP000051296">
    <property type="component" value="Unassembled WGS sequence"/>
</dbReference>
<dbReference type="RefSeq" id="WP_022790811.1">
    <property type="nucleotide sequence ID" value="NZ_ATUU01000001.1"/>
</dbReference>
<gene>
    <name evidence="4" type="ORF">IV68_GL000496</name>
</gene>
<dbReference type="PANTHER" id="PTHR23416:SF23">
    <property type="entry name" value="ACETYLTRANSFERASE C18B11.09C-RELATED"/>
    <property type="match status" value="1"/>
</dbReference>
<evidence type="ECO:0000256" key="1">
    <source>
        <dbReference type="ARBA" id="ARBA00007274"/>
    </source>
</evidence>
<evidence type="ECO:0000313" key="4">
    <source>
        <dbReference type="EMBL" id="KRN33688.1"/>
    </source>
</evidence>
<dbReference type="PANTHER" id="PTHR23416">
    <property type="entry name" value="SIALIC ACID SYNTHASE-RELATED"/>
    <property type="match status" value="1"/>
</dbReference>
<dbReference type="GO" id="GO:0008374">
    <property type="term" value="F:O-acyltransferase activity"/>
    <property type="evidence" value="ECO:0007669"/>
    <property type="project" value="TreeGrafter"/>
</dbReference>
<dbReference type="CDD" id="cd03357">
    <property type="entry name" value="LbH_MAT_GAT"/>
    <property type="match status" value="1"/>
</dbReference>
<dbReference type="GO" id="GO:0016407">
    <property type="term" value="F:acetyltransferase activity"/>
    <property type="evidence" value="ECO:0007669"/>
    <property type="project" value="InterPro"/>
</dbReference>
<dbReference type="InterPro" id="IPR051159">
    <property type="entry name" value="Hexapeptide_acetyltransf"/>
</dbReference>
<reference evidence="4 5" key="1">
    <citation type="journal article" date="2015" name="Genome Announc.">
        <title>Expanding the biotechnology potential of lactobacilli through comparative genomics of 213 strains and associated genera.</title>
        <authorList>
            <person name="Sun Z."/>
            <person name="Harris H.M."/>
            <person name="McCann A."/>
            <person name="Guo C."/>
            <person name="Argimon S."/>
            <person name="Zhang W."/>
            <person name="Yang X."/>
            <person name="Jeffery I.B."/>
            <person name="Cooney J.C."/>
            <person name="Kagawa T.F."/>
            <person name="Liu W."/>
            <person name="Song Y."/>
            <person name="Salvetti E."/>
            <person name="Wrobel A."/>
            <person name="Rasinkangas P."/>
            <person name="Parkhill J."/>
            <person name="Rea M.C."/>
            <person name="O'Sullivan O."/>
            <person name="Ritari J."/>
            <person name="Douillard F.P."/>
            <person name="Paul Ross R."/>
            <person name="Yang R."/>
            <person name="Briner A.E."/>
            <person name="Felis G.E."/>
            <person name="de Vos W.M."/>
            <person name="Barrangou R."/>
            <person name="Klaenhammer T.R."/>
            <person name="Caufield P.W."/>
            <person name="Cui Y."/>
            <person name="Zhang H."/>
            <person name="O'Toole P.W."/>
        </authorList>
    </citation>
    <scope>NUCLEOTIDE SEQUENCE [LARGE SCALE GENOMIC DNA]</scope>
    <source>
        <strain evidence="4 5">DSM 20190</strain>
    </source>
</reference>
<dbReference type="Pfam" id="PF00132">
    <property type="entry name" value="Hexapep"/>
    <property type="match status" value="1"/>
</dbReference>
<feature type="domain" description="Maltose/galactoside acetyltransferase" evidence="3">
    <location>
        <begin position="20"/>
        <end position="55"/>
    </location>
</feature>
<proteinExistence type="inferred from homology"/>
<dbReference type="Pfam" id="PF12464">
    <property type="entry name" value="Mac"/>
    <property type="match status" value="1"/>
</dbReference>
<keyword evidence="2" id="KW-0808">Transferase</keyword>
<accession>A0A0R2FZQ4</accession>
<evidence type="ECO:0000313" key="5">
    <source>
        <dbReference type="Proteomes" id="UP000051296"/>
    </source>
</evidence>
<comment type="caution">
    <text evidence="4">The sequence shown here is derived from an EMBL/GenBank/DDBJ whole genome shotgun (WGS) entry which is preliminary data.</text>
</comment>
<sequence length="184" mass="19916">MDTPSDNAKDVPLETLAVTTDRLTARNKCFQYNQMLPVQDEARMSLLEDFFGAVGSKTQILAPFQCDFGFNIYIGHNFYAGYNLVIADMAKVTIGDNVKVGANCTLQTSVYSLNPKARARGLRHAKPIVIDDDVWIQANAVILPGVTIGARSIVQAGTVVATDIPADTVVAGNPMQVLQQAEKN</sequence>